<feature type="domain" description="USP" evidence="3">
    <location>
        <begin position="17"/>
        <end position="437"/>
    </location>
</feature>
<evidence type="ECO:0000313" key="6">
    <source>
        <dbReference type="Proteomes" id="UP001219518"/>
    </source>
</evidence>
<evidence type="ECO:0000256" key="1">
    <source>
        <dbReference type="PROSITE-ProRule" id="PRU00325"/>
    </source>
</evidence>
<dbReference type="InterPro" id="IPR028889">
    <property type="entry name" value="USP"/>
</dbReference>
<dbReference type="GO" id="GO:0006281">
    <property type="term" value="P:DNA repair"/>
    <property type="evidence" value="ECO:0007669"/>
    <property type="project" value="UniProtKB-ARBA"/>
</dbReference>
<evidence type="ECO:0000313" key="5">
    <source>
        <dbReference type="EMBL" id="KAK3913033.1"/>
    </source>
</evidence>
<keyword evidence="6" id="KW-1185">Reference proteome</keyword>
<dbReference type="InterPro" id="IPR011604">
    <property type="entry name" value="PDDEXK-like_dom_sf"/>
</dbReference>
<dbReference type="InterPro" id="IPR007527">
    <property type="entry name" value="Znf_SWIM"/>
</dbReference>
<evidence type="ECO:0000259" key="3">
    <source>
        <dbReference type="PROSITE" id="PS50235"/>
    </source>
</evidence>
<dbReference type="PROSITE" id="PS50235">
    <property type="entry name" value="USP_3"/>
    <property type="match status" value="1"/>
</dbReference>
<evidence type="ECO:0000259" key="4">
    <source>
        <dbReference type="PROSITE" id="PS50966"/>
    </source>
</evidence>
<reference evidence="5" key="2">
    <citation type="journal article" date="2023" name="BMC Genomics">
        <title>Pest status, molecular evolution, and epigenetic factors derived from the genome assembly of Frankliniella fusca, a thysanopteran phytovirus vector.</title>
        <authorList>
            <person name="Catto M.A."/>
            <person name="Labadie P.E."/>
            <person name="Jacobson A.L."/>
            <person name="Kennedy G.G."/>
            <person name="Srinivasan R."/>
            <person name="Hunt B.G."/>
        </authorList>
    </citation>
    <scope>NUCLEOTIDE SEQUENCE</scope>
    <source>
        <strain evidence="5">PL_HMW_Pooled</strain>
    </source>
</reference>
<dbReference type="SUPFAM" id="SSF52980">
    <property type="entry name" value="Restriction endonuclease-like"/>
    <property type="match status" value="1"/>
</dbReference>
<feature type="domain" description="SWIM-type" evidence="4">
    <location>
        <begin position="552"/>
        <end position="591"/>
    </location>
</feature>
<organism evidence="5 6">
    <name type="scientific">Frankliniella fusca</name>
    <dbReference type="NCBI Taxonomy" id="407009"/>
    <lineage>
        <taxon>Eukaryota</taxon>
        <taxon>Metazoa</taxon>
        <taxon>Ecdysozoa</taxon>
        <taxon>Arthropoda</taxon>
        <taxon>Hexapoda</taxon>
        <taxon>Insecta</taxon>
        <taxon>Pterygota</taxon>
        <taxon>Neoptera</taxon>
        <taxon>Paraneoptera</taxon>
        <taxon>Thysanoptera</taxon>
        <taxon>Terebrantia</taxon>
        <taxon>Thripoidea</taxon>
        <taxon>Thripidae</taxon>
        <taxon>Frankliniella</taxon>
    </lineage>
</organism>
<name>A0AAE1H1X0_9NEOP</name>
<gene>
    <name evidence="5" type="ORF">KUF71_022487</name>
</gene>
<dbReference type="GO" id="GO:0004843">
    <property type="term" value="F:cysteine-type deubiquitinase activity"/>
    <property type="evidence" value="ECO:0007669"/>
    <property type="project" value="InterPro"/>
</dbReference>
<accession>A0AAE1H1X0</accession>
<keyword evidence="5" id="KW-0378">Hydrolase</keyword>
<comment type="caution">
    <text evidence="5">The sequence shown here is derived from an EMBL/GenBank/DDBJ whole genome shotgun (WGS) entry which is preliminary data.</text>
</comment>
<keyword evidence="1" id="KW-0862">Zinc</keyword>
<dbReference type="EMBL" id="JAHWGI010000307">
    <property type="protein sequence ID" value="KAK3913033.1"/>
    <property type="molecule type" value="Genomic_DNA"/>
</dbReference>
<dbReference type="GO" id="GO:0008270">
    <property type="term" value="F:zinc ion binding"/>
    <property type="evidence" value="ECO:0007669"/>
    <property type="project" value="UniProtKB-KW"/>
</dbReference>
<keyword evidence="1" id="KW-0863">Zinc-finger</keyword>
<feature type="region of interest" description="Disordered" evidence="2">
    <location>
        <begin position="267"/>
        <end position="294"/>
    </location>
</feature>
<dbReference type="InterPro" id="IPR001394">
    <property type="entry name" value="Peptidase_C19_UCH"/>
</dbReference>
<dbReference type="CDD" id="cd22343">
    <property type="entry name" value="PDDEXK_lambda_exonuclease-like"/>
    <property type="match status" value="1"/>
</dbReference>
<dbReference type="Gene3D" id="3.90.70.10">
    <property type="entry name" value="Cysteine proteinases"/>
    <property type="match status" value="1"/>
</dbReference>
<dbReference type="SUPFAM" id="SSF54001">
    <property type="entry name" value="Cysteine proteinases"/>
    <property type="match status" value="1"/>
</dbReference>
<evidence type="ECO:0000256" key="2">
    <source>
        <dbReference type="SAM" id="MobiDB-lite"/>
    </source>
</evidence>
<dbReference type="InterPro" id="IPR019080">
    <property type="entry name" value="YqaJ_viral_recombinase"/>
</dbReference>
<proteinExistence type="predicted"/>
<dbReference type="PANTHER" id="PTHR47526">
    <property type="entry name" value="ATP-DEPENDENT DNA HELICASE"/>
    <property type="match status" value="1"/>
</dbReference>
<reference evidence="5" key="1">
    <citation type="submission" date="2021-07" db="EMBL/GenBank/DDBJ databases">
        <authorList>
            <person name="Catto M.A."/>
            <person name="Jacobson A."/>
            <person name="Kennedy G."/>
            <person name="Labadie P."/>
            <person name="Hunt B.G."/>
            <person name="Srinivasan R."/>
        </authorList>
    </citation>
    <scope>NUCLEOTIDE SEQUENCE</scope>
    <source>
        <strain evidence="5">PL_HMW_Pooled</strain>
        <tissue evidence="5">Head</tissue>
    </source>
</reference>
<protein>
    <submittedName>
        <fullName evidence="5">Ubiquitin carboxyl-terminal hydrolase 50</fullName>
    </submittedName>
</protein>
<dbReference type="Pfam" id="PF00443">
    <property type="entry name" value="UCH"/>
    <property type="match status" value="1"/>
</dbReference>
<dbReference type="InterPro" id="IPR011335">
    <property type="entry name" value="Restrct_endonuc-II-like"/>
</dbReference>
<dbReference type="PROSITE" id="PS50966">
    <property type="entry name" value="ZF_SWIM"/>
    <property type="match status" value="1"/>
</dbReference>
<dbReference type="AlphaFoldDB" id="A0AAE1H1X0"/>
<dbReference type="Proteomes" id="UP001219518">
    <property type="component" value="Unassembled WGS sequence"/>
</dbReference>
<dbReference type="InterPro" id="IPR038765">
    <property type="entry name" value="Papain-like_cys_pep_sf"/>
</dbReference>
<keyword evidence="1" id="KW-0479">Metal-binding</keyword>
<dbReference type="GO" id="GO:0016579">
    <property type="term" value="P:protein deubiquitination"/>
    <property type="evidence" value="ECO:0007669"/>
    <property type="project" value="InterPro"/>
</dbReference>
<dbReference type="Pfam" id="PF09588">
    <property type="entry name" value="YqaJ"/>
    <property type="match status" value="1"/>
</dbReference>
<sequence length="1014" mass="116829">MDDFLYSQDIAGAGGPRGIVNNHETCYINAALQCLLSCSSLKDLFVSSAFKKYLNCDSKCKTIISHEFGKLMMEFSTPSLDAADEPHILLSALEELWSDFEKGKQMDLHEFVLFLLKALDEDLKIHPISDEFRNGDFSHEAIYYWRQHDLSPISYLFSMQIVTKLTCIKCGFVNHDYDDLTNHLSLGVLSSESNSIEDCLSIFFAEETVPSIACRNCNQPGVNHQLLLGKLAPILIEESDDLCNGFDNLNDICYDDALELSRSTGPLAEDYDVDKDNTGSPNPSLRLDSQHPPSPDMFDEEFLMDCDENNNVDKLDAVTSTLTLHQNIQPSPCQHPDFDLDLIDPILTEDGIPGAKLNLDNLECYTNDQLKFWLACRGLHQTGNKADLERRILNHRGLAHKINPGVNKGKWYHQKRQKLIDEAHDFNKRYPMMPLPVGKSPWKSFPSVHIPNKYSSLSAREYLERIPEVRFSELGIIVQKSQNDRGLDEEDDLFDYSLPTQKDRKGHFVDGTLKRADIFIDSGRVLSLEDCQKEKHYFVKGQVQASMRNLVYGVNIAISQESGKVCLADCCCWAKALGRCAHIVAVLLLIGRHVQKQGHEAITCTGRKCYWIAPSTSIVKQPGVVREKSDYYTKTDFYRKGHFDPRATKFQLDYDEDRIQELFEILSKMQRKVLWFYHLLRDQDEEQEQERNDNMETEFPDIEMTQIISEMCSYLLWNLNQIRHYSLSQPLHLPLTQQQSESNFWIFERAVRVPASLVKQAIGLLSPRSTPSGKIDFMRKLVWQLDHFQNDAMKYGSSLESNARKAYTEHLKEKEEDVDVIETGIWVNPRYPQLSCSPDGIIVDTNGFLRLLEIKCPIVLANMDPNDFDSLPKHQLKHFCLTRSKETGIAELKKSNLWYYQVQQSLNILNLDKCDFVVYSEVKNIPKFLSLEICYDENFWKEKRERALVVHRELIVPEYFQYNAIFKRPIRQLVYSSYHEAHDDDHFYLGCRPEVTMIIENENEVLINSAINDL</sequence>
<dbReference type="PANTHER" id="PTHR47526:SF3">
    <property type="entry name" value="PHD-TYPE DOMAIN-CONTAINING PROTEIN"/>
    <property type="match status" value="1"/>
</dbReference>
<dbReference type="Gene3D" id="3.90.320.10">
    <property type="match status" value="1"/>
</dbReference>